<protein>
    <recommendedName>
        <fullName evidence="14">Mitochondrial thiamine pyrophosphate carrier 1</fullName>
    </recommendedName>
</protein>
<keyword evidence="7 11" id="KW-1133">Transmembrane helix</keyword>
<evidence type="ECO:0000256" key="5">
    <source>
        <dbReference type="ARBA" id="ARBA00022737"/>
    </source>
</evidence>
<dbReference type="AlphaFoldDB" id="A0A1L9PUJ3"/>
<evidence type="ECO:0000256" key="4">
    <source>
        <dbReference type="ARBA" id="ARBA00022692"/>
    </source>
</evidence>
<evidence type="ECO:0000256" key="6">
    <source>
        <dbReference type="ARBA" id="ARBA00022792"/>
    </source>
</evidence>
<feature type="transmembrane region" description="Helical" evidence="11">
    <location>
        <begin position="58"/>
        <end position="80"/>
    </location>
</feature>
<evidence type="ECO:0000256" key="1">
    <source>
        <dbReference type="ARBA" id="ARBA00004141"/>
    </source>
</evidence>
<gene>
    <name evidence="12" type="ORF">ASPVEDRAFT_836381</name>
</gene>
<evidence type="ECO:0000256" key="9">
    <source>
        <dbReference type="PROSITE-ProRule" id="PRU00282"/>
    </source>
</evidence>
<evidence type="ECO:0000256" key="11">
    <source>
        <dbReference type="SAM" id="Phobius"/>
    </source>
</evidence>
<evidence type="ECO:0000256" key="10">
    <source>
        <dbReference type="RuleBase" id="RU000488"/>
    </source>
</evidence>
<keyword evidence="3 10" id="KW-0813">Transport</keyword>
<evidence type="ECO:0000256" key="8">
    <source>
        <dbReference type="ARBA" id="ARBA00023136"/>
    </source>
</evidence>
<keyword evidence="6" id="KW-0496">Mitochondrion</keyword>
<dbReference type="Pfam" id="PF00153">
    <property type="entry name" value="Mito_carr"/>
    <property type="match status" value="3"/>
</dbReference>
<evidence type="ECO:0000313" key="13">
    <source>
        <dbReference type="Proteomes" id="UP000184073"/>
    </source>
</evidence>
<keyword evidence="8 9" id="KW-0472">Membrane</keyword>
<dbReference type="GeneID" id="63732937"/>
<keyword evidence="4 9" id="KW-0812">Transmembrane</keyword>
<dbReference type="PANTHER" id="PTHR45667">
    <property type="entry name" value="S-ADENOSYLMETHIONINE MITOCHONDRIAL CARRIER PROTEIN"/>
    <property type="match status" value="1"/>
</dbReference>
<comment type="similarity">
    <text evidence="2 10">Belongs to the mitochondrial carrier (TC 2.A.29) family.</text>
</comment>
<dbReference type="InterPro" id="IPR018108">
    <property type="entry name" value="MCP_transmembrane"/>
</dbReference>
<dbReference type="InterPro" id="IPR023395">
    <property type="entry name" value="MCP_dom_sf"/>
</dbReference>
<evidence type="ECO:0000256" key="3">
    <source>
        <dbReference type="ARBA" id="ARBA00022448"/>
    </source>
</evidence>
<dbReference type="PROSITE" id="PS50920">
    <property type="entry name" value="SOLCAR"/>
    <property type="match status" value="2"/>
</dbReference>
<dbReference type="EMBL" id="KV878132">
    <property type="protein sequence ID" value="OJJ05207.1"/>
    <property type="molecule type" value="Genomic_DNA"/>
</dbReference>
<dbReference type="SUPFAM" id="SSF103506">
    <property type="entry name" value="Mitochondrial carrier"/>
    <property type="match status" value="1"/>
</dbReference>
<sequence length="326" mass="34585">MHWSSSIEIPVSAGVSAMAVESIIHPFDTLITRIQSPGYVVTYKNIKGGFRPTMFRGLYQGIGPTMVTAIPSSVAFFYIYETAKYALLNGSEETSSEKMPAAAAHAISSAAAELASCAILNPAEVLKQNAQVSKSHGSGGLKYPVLTMLRQLMSRPRKLWTGYTVLAASHLPGTTMTFCLYEYFKASWLGSFEKQSPTIPEQVRVSLFSAGVAGAAVSLFLVPIDVVKTRMRLAAGSRTGQSSLPPKIIPINTELSGPRSTSTSPQGPIAVARGIPVAEGGRGLFRGASLTCVAAMLGSGLFLGCYDGIKLYSQKSCASQEQASSR</sequence>
<proteinExistence type="inferred from homology"/>
<name>A0A1L9PUJ3_ASPVE</name>
<keyword evidence="13" id="KW-1185">Reference proteome</keyword>
<feature type="transmembrane region" description="Helical" evidence="11">
    <location>
        <begin position="160"/>
        <end position="183"/>
    </location>
</feature>
<dbReference type="VEuPathDB" id="FungiDB:ASPVEDRAFT_836381"/>
<keyword evidence="5" id="KW-0677">Repeat</keyword>
<evidence type="ECO:0000313" key="12">
    <source>
        <dbReference type="EMBL" id="OJJ05207.1"/>
    </source>
</evidence>
<accession>A0A1L9PUJ3</accession>
<comment type="subcellular location">
    <subcellularLocation>
        <location evidence="1">Membrane</location>
        <topology evidence="1">Multi-pass membrane protein</topology>
    </subcellularLocation>
</comment>
<evidence type="ECO:0000256" key="2">
    <source>
        <dbReference type="ARBA" id="ARBA00006375"/>
    </source>
</evidence>
<dbReference type="Gene3D" id="1.50.40.10">
    <property type="entry name" value="Mitochondrial carrier domain"/>
    <property type="match status" value="2"/>
</dbReference>
<dbReference type="GO" id="GO:0016020">
    <property type="term" value="C:membrane"/>
    <property type="evidence" value="ECO:0007669"/>
    <property type="project" value="UniProtKB-SubCell"/>
</dbReference>
<dbReference type="RefSeq" id="XP_040670969.1">
    <property type="nucleotide sequence ID" value="XM_040817426.1"/>
</dbReference>
<dbReference type="Proteomes" id="UP000184073">
    <property type="component" value="Unassembled WGS sequence"/>
</dbReference>
<evidence type="ECO:0000256" key="7">
    <source>
        <dbReference type="ARBA" id="ARBA00022989"/>
    </source>
</evidence>
<feature type="transmembrane region" description="Helical" evidence="11">
    <location>
        <begin position="203"/>
        <end position="222"/>
    </location>
</feature>
<evidence type="ECO:0008006" key="14">
    <source>
        <dbReference type="Google" id="ProtNLM"/>
    </source>
</evidence>
<reference evidence="13" key="1">
    <citation type="journal article" date="2017" name="Genome Biol.">
        <title>Comparative genomics reveals high biological diversity and specific adaptations in the industrially and medically important fungal genus Aspergillus.</title>
        <authorList>
            <person name="de Vries R.P."/>
            <person name="Riley R."/>
            <person name="Wiebenga A."/>
            <person name="Aguilar-Osorio G."/>
            <person name="Amillis S."/>
            <person name="Uchima C.A."/>
            <person name="Anderluh G."/>
            <person name="Asadollahi M."/>
            <person name="Askin M."/>
            <person name="Barry K."/>
            <person name="Battaglia E."/>
            <person name="Bayram O."/>
            <person name="Benocci T."/>
            <person name="Braus-Stromeyer S.A."/>
            <person name="Caldana C."/>
            <person name="Canovas D."/>
            <person name="Cerqueira G.C."/>
            <person name="Chen F."/>
            <person name="Chen W."/>
            <person name="Choi C."/>
            <person name="Clum A."/>
            <person name="Dos Santos R.A."/>
            <person name="Damasio A.R."/>
            <person name="Diallinas G."/>
            <person name="Emri T."/>
            <person name="Fekete E."/>
            <person name="Flipphi M."/>
            <person name="Freyberg S."/>
            <person name="Gallo A."/>
            <person name="Gournas C."/>
            <person name="Habgood R."/>
            <person name="Hainaut M."/>
            <person name="Harispe M.L."/>
            <person name="Henrissat B."/>
            <person name="Hilden K.S."/>
            <person name="Hope R."/>
            <person name="Hossain A."/>
            <person name="Karabika E."/>
            <person name="Karaffa L."/>
            <person name="Karanyi Z."/>
            <person name="Krasevec N."/>
            <person name="Kuo A."/>
            <person name="Kusch H."/>
            <person name="LaButti K."/>
            <person name="Lagendijk E.L."/>
            <person name="Lapidus A."/>
            <person name="Levasseur A."/>
            <person name="Lindquist E."/>
            <person name="Lipzen A."/>
            <person name="Logrieco A.F."/>
            <person name="MacCabe A."/>
            <person name="Maekelae M.R."/>
            <person name="Malavazi I."/>
            <person name="Melin P."/>
            <person name="Meyer V."/>
            <person name="Mielnichuk N."/>
            <person name="Miskei M."/>
            <person name="Molnar A.P."/>
            <person name="Mule G."/>
            <person name="Ngan C.Y."/>
            <person name="Orejas M."/>
            <person name="Orosz E."/>
            <person name="Ouedraogo J.P."/>
            <person name="Overkamp K.M."/>
            <person name="Park H.-S."/>
            <person name="Perrone G."/>
            <person name="Piumi F."/>
            <person name="Punt P.J."/>
            <person name="Ram A.F."/>
            <person name="Ramon A."/>
            <person name="Rauscher S."/>
            <person name="Record E."/>
            <person name="Riano-Pachon D.M."/>
            <person name="Robert V."/>
            <person name="Roehrig J."/>
            <person name="Ruller R."/>
            <person name="Salamov A."/>
            <person name="Salih N.S."/>
            <person name="Samson R.A."/>
            <person name="Sandor E."/>
            <person name="Sanguinetti M."/>
            <person name="Schuetze T."/>
            <person name="Sepcic K."/>
            <person name="Shelest E."/>
            <person name="Sherlock G."/>
            <person name="Sophianopoulou V."/>
            <person name="Squina F.M."/>
            <person name="Sun H."/>
            <person name="Susca A."/>
            <person name="Todd R.B."/>
            <person name="Tsang A."/>
            <person name="Unkles S.E."/>
            <person name="van de Wiele N."/>
            <person name="van Rossen-Uffink D."/>
            <person name="Oliveira J.V."/>
            <person name="Vesth T.C."/>
            <person name="Visser J."/>
            <person name="Yu J.-H."/>
            <person name="Zhou M."/>
            <person name="Andersen M.R."/>
            <person name="Archer D.B."/>
            <person name="Baker S.E."/>
            <person name="Benoit I."/>
            <person name="Brakhage A.A."/>
            <person name="Braus G.H."/>
            <person name="Fischer R."/>
            <person name="Frisvad J.C."/>
            <person name="Goldman G.H."/>
            <person name="Houbraken J."/>
            <person name="Oakley B."/>
            <person name="Pocsi I."/>
            <person name="Scazzocchio C."/>
            <person name="Seiboth B."/>
            <person name="vanKuyk P.A."/>
            <person name="Wortman J."/>
            <person name="Dyer P.S."/>
            <person name="Grigoriev I.V."/>
        </authorList>
    </citation>
    <scope>NUCLEOTIDE SEQUENCE [LARGE SCALE GENOMIC DNA]</scope>
    <source>
        <strain evidence="13">CBS 583.65</strain>
    </source>
</reference>
<dbReference type="OrthoDB" id="250329at2759"/>
<feature type="repeat" description="Solcar" evidence="9">
    <location>
        <begin position="5"/>
        <end position="86"/>
    </location>
</feature>
<organism evidence="12 13">
    <name type="scientific">Aspergillus versicolor CBS 583.65</name>
    <dbReference type="NCBI Taxonomy" id="1036611"/>
    <lineage>
        <taxon>Eukaryota</taxon>
        <taxon>Fungi</taxon>
        <taxon>Dikarya</taxon>
        <taxon>Ascomycota</taxon>
        <taxon>Pezizomycotina</taxon>
        <taxon>Eurotiomycetes</taxon>
        <taxon>Eurotiomycetidae</taxon>
        <taxon>Eurotiales</taxon>
        <taxon>Aspergillaceae</taxon>
        <taxon>Aspergillus</taxon>
        <taxon>Aspergillus subgen. Nidulantes</taxon>
    </lineage>
</organism>
<feature type="repeat" description="Solcar" evidence="9">
    <location>
        <begin position="201"/>
        <end position="312"/>
    </location>
</feature>
<keyword evidence="6" id="KW-0999">Mitochondrion inner membrane</keyword>